<dbReference type="Proteomes" id="UP000738325">
    <property type="component" value="Unassembled WGS sequence"/>
</dbReference>
<comment type="caution">
    <text evidence="3">The sequence shown here is derived from an EMBL/GenBank/DDBJ whole genome shotgun (WGS) entry which is preliminary data.</text>
</comment>
<proteinExistence type="predicted"/>
<organism evidence="3 4">
    <name type="scientific">Dissophora globulifera</name>
    <dbReference type="NCBI Taxonomy" id="979702"/>
    <lineage>
        <taxon>Eukaryota</taxon>
        <taxon>Fungi</taxon>
        <taxon>Fungi incertae sedis</taxon>
        <taxon>Mucoromycota</taxon>
        <taxon>Mortierellomycotina</taxon>
        <taxon>Mortierellomycetes</taxon>
        <taxon>Mortierellales</taxon>
        <taxon>Mortierellaceae</taxon>
        <taxon>Dissophora</taxon>
    </lineage>
</organism>
<evidence type="ECO:0000256" key="1">
    <source>
        <dbReference type="SAM" id="MobiDB-lite"/>
    </source>
</evidence>
<feature type="compositionally biased region" description="Basic and acidic residues" evidence="1">
    <location>
        <begin position="106"/>
        <end position="115"/>
    </location>
</feature>
<evidence type="ECO:0000313" key="4">
    <source>
        <dbReference type="Proteomes" id="UP000738325"/>
    </source>
</evidence>
<accession>A0A9P6R376</accession>
<feature type="region of interest" description="Disordered" evidence="1">
    <location>
        <begin position="146"/>
        <end position="209"/>
    </location>
</feature>
<reference evidence="3" key="1">
    <citation type="journal article" date="2020" name="Fungal Divers.">
        <title>Resolving the Mortierellaceae phylogeny through synthesis of multi-gene phylogenetics and phylogenomics.</title>
        <authorList>
            <person name="Vandepol N."/>
            <person name="Liber J."/>
            <person name="Desiro A."/>
            <person name="Na H."/>
            <person name="Kennedy M."/>
            <person name="Barry K."/>
            <person name="Grigoriev I.V."/>
            <person name="Miller A.N."/>
            <person name="O'Donnell K."/>
            <person name="Stajich J.E."/>
            <person name="Bonito G."/>
        </authorList>
    </citation>
    <scope>NUCLEOTIDE SEQUENCE</scope>
    <source>
        <strain evidence="3">REB-010B</strain>
    </source>
</reference>
<feature type="transmembrane region" description="Helical" evidence="2">
    <location>
        <begin position="77"/>
        <end position="99"/>
    </location>
</feature>
<evidence type="ECO:0000256" key="2">
    <source>
        <dbReference type="SAM" id="Phobius"/>
    </source>
</evidence>
<protein>
    <submittedName>
        <fullName evidence="3">Uncharacterized protein</fullName>
    </submittedName>
</protein>
<keyword evidence="2" id="KW-0812">Transmembrane</keyword>
<keyword evidence="2" id="KW-0472">Membrane</keyword>
<dbReference type="EMBL" id="JAAAIP010000887">
    <property type="protein sequence ID" value="KAG0311727.1"/>
    <property type="molecule type" value="Genomic_DNA"/>
</dbReference>
<keyword evidence="4" id="KW-1185">Reference proteome</keyword>
<dbReference type="AlphaFoldDB" id="A0A9P6R376"/>
<name>A0A9P6R376_9FUNG</name>
<feature type="transmembrane region" description="Helical" evidence="2">
    <location>
        <begin position="12"/>
        <end position="37"/>
    </location>
</feature>
<feature type="region of interest" description="Disordered" evidence="1">
    <location>
        <begin position="106"/>
        <end position="129"/>
    </location>
</feature>
<keyword evidence="2" id="KW-1133">Transmembrane helix</keyword>
<sequence>MLNAVYPKLRSWIASATSPSTTHASGMLILLGILAAVTDAHSVKEPIRVHHPKVSSPSSSSDEEPAAEAQPMSNKDMLYYVAMGMLVSQGLIRLLTFIVNRREAAKQNANKDNKGKGKKSSGLSLNALEDLDPETLKQRRAEHLATLDHNAELLGSDTEDDDYEGGSDSESESESEDEDVEEEEGLEDDEDLDEVVRRRHVSAARRADD</sequence>
<feature type="region of interest" description="Disordered" evidence="1">
    <location>
        <begin position="48"/>
        <end position="70"/>
    </location>
</feature>
<dbReference type="OrthoDB" id="2440535at2759"/>
<evidence type="ECO:0000313" key="3">
    <source>
        <dbReference type="EMBL" id="KAG0311727.1"/>
    </source>
</evidence>
<gene>
    <name evidence="3" type="ORF">BGZ99_009954</name>
</gene>
<feature type="compositionally biased region" description="Acidic residues" evidence="1">
    <location>
        <begin position="157"/>
        <end position="193"/>
    </location>
</feature>